<dbReference type="AlphaFoldDB" id="A0A5A7NB26"/>
<dbReference type="EMBL" id="BKCN01000032">
    <property type="protein sequence ID" value="GER05603.1"/>
    <property type="molecule type" value="Genomic_DNA"/>
</dbReference>
<protein>
    <submittedName>
        <fullName evidence="1">CRISPR-associated protein Cse3</fullName>
    </submittedName>
</protein>
<name>A0A5A7NB26_9PROT</name>
<reference evidence="1 2" key="1">
    <citation type="submission" date="2019-09" db="EMBL/GenBank/DDBJ databases">
        <title>NBRP : Genome information of microbial organism related human and environment.</title>
        <authorList>
            <person name="Hattori M."/>
            <person name="Oshima K."/>
            <person name="Inaba H."/>
            <person name="Suda W."/>
            <person name="Sakamoto M."/>
            <person name="Iino T."/>
            <person name="Kitahara M."/>
            <person name="Oshida Y."/>
            <person name="Iida T."/>
            <person name="Kudo T."/>
            <person name="Itoh T."/>
            <person name="Ohkuma M."/>
        </authorList>
    </citation>
    <scope>NUCLEOTIDE SEQUENCE [LARGE SCALE GENOMIC DNA]</scope>
    <source>
        <strain evidence="1 2">Q-1</strain>
    </source>
</reference>
<dbReference type="Pfam" id="PF08798">
    <property type="entry name" value="CRISPR_assoc"/>
    <property type="match status" value="1"/>
</dbReference>
<gene>
    <name evidence="1" type="ORF">JCM17846_32850</name>
</gene>
<dbReference type="Gene3D" id="3.30.70.1210">
    <property type="entry name" value="Crispr-associated protein, domain 2"/>
    <property type="match status" value="1"/>
</dbReference>
<accession>A0A5A7NB26</accession>
<dbReference type="SMART" id="SM01101">
    <property type="entry name" value="CRISPR_assoc"/>
    <property type="match status" value="1"/>
</dbReference>
<dbReference type="NCBIfam" id="TIGR01907">
    <property type="entry name" value="casE_Cse3"/>
    <property type="match status" value="1"/>
</dbReference>
<sequence>MMTAPFHMLRLQPDMPGLVRWAHARSLVGRSGDLSYALHAALAAAFGDDAPKPFRLVEKQTDTGAAGAPMLLGYSNADRQKLLAHAKSMDRDQADLAKILCLDGLALKAMPERWAVGARYHFEVRVRPIVRTDGDTGRKSVRERDAFLHACDQMGDGAADRVDRGVIYADWLSSRIEKSGGAHVIGAEQGRAGCTLAAFQRLRIARKNSARTLHEIEGPDAIMTGLLEVTNSDRFHDLLRRGIGRHRAFGYGMVLLKPSTNGG</sequence>
<dbReference type="InterPro" id="IPR010179">
    <property type="entry name" value="CRISPR-assoc_prot_Cse3"/>
</dbReference>
<comment type="caution">
    <text evidence="1">The sequence shown here is derived from an EMBL/GenBank/DDBJ whole genome shotgun (WGS) entry which is preliminary data.</text>
</comment>
<dbReference type="RefSeq" id="WP_081837335.1">
    <property type="nucleotide sequence ID" value="NZ_BKCN01000032.1"/>
</dbReference>
<proteinExistence type="predicted"/>
<organism evidence="1 2">
    <name type="scientific">Iodidimonas nitroreducens</name>
    <dbReference type="NCBI Taxonomy" id="1236968"/>
    <lineage>
        <taxon>Bacteria</taxon>
        <taxon>Pseudomonadati</taxon>
        <taxon>Pseudomonadota</taxon>
        <taxon>Alphaproteobacteria</taxon>
        <taxon>Iodidimonadales</taxon>
        <taxon>Iodidimonadaceae</taxon>
        <taxon>Iodidimonas</taxon>
    </lineage>
</organism>
<evidence type="ECO:0000313" key="2">
    <source>
        <dbReference type="Proteomes" id="UP000324996"/>
    </source>
</evidence>
<dbReference type="SUPFAM" id="SSF117987">
    <property type="entry name" value="CRISPR-associated protein"/>
    <property type="match status" value="1"/>
</dbReference>
<dbReference type="Proteomes" id="UP000324996">
    <property type="component" value="Unassembled WGS sequence"/>
</dbReference>
<evidence type="ECO:0000313" key="1">
    <source>
        <dbReference type="EMBL" id="GER05603.1"/>
    </source>
</evidence>
<keyword evidence="2" id="KW-1185">Reference proteome</keyword>